<dbReference type="InterPro" id="IPR023827">
    <property type="entry name" value="Peptidase_S8_Asp-AS"/>
</dbReference>
<keyword evidence="3 5" id="KW-0378">Hydrolase</keyword>
<dbReference type="InterPro" id="IPR037045">
    <property type="entry name" value="S8pro/Inhibitor_I9_sf"/>
</dbReference>
<evidence type="ECO:0000256" key="7">
    <source>
        <dbReference type="SAM" id="SignalP"/>
    </source>
</evidence>
<feature type="domain" description="Peptidase S8/S53" evidence="8">
    <location>
        <begin position="138"/>
        <end position="374"/>
    </location>
</feature>
<feature type="chain" id="PRO_5040206765" evidence="7">
    <location>
        <begin position="21"/>
        <end position="392"/>
    </location>
</feature>
<dbReference type="EMBL" id="MU155437">
    <property type="protein sequence ID" value="KAF9473509.1"/>
    <property type="molecule type" value="Genomic_DNA"/>
</dbReference>
<accession>A0A9P5YQB3</accession>
<evidence type="ECO:0000256" key="4">
    <source>
        <dbReference type="ARBA" id="ARBA00022825"/>
    </source>
</evidence>
<dbReference type="InterPro" id="IPR010259">
    <property type="entry name" value="S8pro/Inhibitor_I9"/>
</dbReference>
<gene>
    <name evidence="10" type="ORF">BDN70DRAFT_899719</name>
</gene>
<dbReference type="InterPro" id="IPR023828">
    <property type="entry name" value="Peptidase_S8_Ser-AS"/>
</dbReference>
<evidence type="ECO:0000256" key="2">
    <source>
        <dbReference type="ARBA" id="ARBA00022670"/>
    </source>
</evidence>
<dbReference type="PROSITE" id="PS51892">
    <property type="entry name" value="SUBTILASE"/>
    <property type="match status" value="1"/>
</dbReference>
<sequence>MRFISSLFSLALLAVAAVDAATPLRVVEKFHGDTSGRYIVKLKDGVSKSSVLAGIKSAKVTHDWKVINGFAGDLDDAALAALRASPDVEYVSEDGIMHTMTTQTNAPWGLGRISTTAKLSSTSTSSLTFSYTYDASAGSGVDIYIVDTGVYTAHSQFGGRAIWGATFGGYASADGNGHGTHCALSLDFRGTAAGSQYGVAKSARIIAVKVLSDEGSGSVSDIVSGLNWVNTNVASTGRPSIVSMSLGGSASTALDNAVTSLTNAGIHVAVAAGNSNVDAGSTSPARAASAITVGASTIADARASFSNYGSVVDIFAPGQNVISSWIGSTTATNNISGTSMATPHVAGLIAYLIGLQGNTTPAAMSTKLKSLAVKNALSGLPSGTANNLAHNA</sequence>
<dbReference type="Gene3D" id="3.30.70.80">
    <property type="entry name" value="Peptidase S8 propeptide/proteinase inhibitor I9"/>
    <property type="match status" value="1"/>
</dbReference>
<dbReference type="OrthoDB" id="19448at2759"/>
<organism evidence="10 11">
    <name type="scientific">Pholiota conissans</name>
    <dbReference type="NCBI Taxonomy" id="109636"/>
    <lineage>
        <taxon>Eukaryota</taxon>
        <taxon>Fungi</taxon>
        <taxon>Dikarya</taxon>
        <taxon>Basidiomycota</taxon>
        <taxon>Agaricomycotina</taxon>
        <taxon>Agaricomycetes</taxon>
        <taxon>Agaricomycetidae</taxon>
        <taxon>Agaricales</taxon>
        <taxon>Agaricineae</taxon>
        <taxon>Strophariaceae</taxon>
        <taxon>Pholiota</taxon>
    </lineage>
</organism>
<evidence type="ECO:0000259" key="9">
    <source>
        <dbReference type="Pfam" id="PF05922"/>
    </source>
</evidence>
<evidence type="ECO:0000256" key="6">
    <source>
        <dbReference type="RuleBase" id="RU003355"/>
    </source>
</evidence>
<keyword evidence="2 5" id="KW-0645">Protease</keyword>
<feature type="active site" description="Charge relay system" evidence="5">
    <location>
        <position position="178"/>
    </location>
</feature>
<proteinExistence type="inferred from homology"/>
<evidence type="ECO:0000256" key="5">
    <source>
        <dbReference type="PROSITE-ProRule" id="PRU01240"/>
    </source>
</evidence>
<dbReference type="SUPFAM" id="SSF52743">
    <property type="entry name" value="Subtilisin-like"/>
    <property type="match status" value="1"/>
</dbReference>
<dbReference type="GO" id="GO:0004252">
    <property type="term" value="F:serine-type endopeptidase activity"/>
    <property type="evidence" value="ECO:0007669"/>
    <property type="project" value="UniProtKB-UniRule"/>
</dbReference>
<dbReference type="Proteomes" id="UP000807469">
    <property type="component" value="Unassembled WGS sequence"/>
</dbReference>
<feature type="domain" description="Inhibitor I9" evidence="9">
    <location>
        <begin position="54"/>
        <end position="100"/>
    </location>
</feature>
<evidence type="ECO:0000313" key="10">
    <source>
        <dbReference type="EMBL" id="KAF9473509.1"/>
    </source>
</evidence>
<dbReference type="CDD" id="cd04077">
    <property type="entry name" value="Peptidases_S8_PCSK9_ProteinaseK_like"/>
    <property type="match status" value="1"/>
</dbReference>
<comment type="caution">
    <text evidence="10">The sequence shown here is derived from an EMBL/GenBank/DDBJ whole genome shotgun (WGS) entry which is preliminary data.</text>
</comment>
<keyword evidence="4 5" id="KW-0720">Serine protease</keyword>
<dbReference type="PRINTS" id="PR00723">
    <property type="entry name" value="SUBTILISIN"/>
</dbReference>
<dbReference type="InterPro" id="IPR034193">
    <property type="entry name" value="PCSK9_ProteinaseK-like"/>
</dbReference>
<protein>
    <submittedName>
        <fullName evidence="10">Serine protease</fullName>
    </submittedName>
</protein>
<evidence type="ECO:0000259" key="8">
    <source>
        <dbReference type="Pfam" id="PF00082"/>
    </source>
</evidence>
<feature type="signal peptide" evidence="7">
    <location>
        <begin position="1"/>
        <end position="20"/>
    </location>
</feature>
<dbReference type="FunFam" id="3.40.50.200:FF:000007">
    <property type="entry name" value="Subtilisin-like serine protease"/>
    <property type="match status" value="1"/>
</dbReference>
<evidence type="ECO:0000313" key="11">
    <source>
        <dbReference type="Proteomes" id="UP000807469"/>
    </source>
</evidence>
<dbReference type="AlphaFoldDB" id="A0A9P5YQB3"/>
<feature type="active site" description="Charge relay system" evidence="5">
    <location>
        <position position="147"/>
    </location>
</feature>
<dbReference type="InterPro" id="IPR036852">
    <property type="entry name" value="Peptidase_S8/S53_dom_sf"/>
</dbReference>
<dbReference type="GO" id="GO:0006508">
    <property type="term" value="P:proteolysis"/>
    <property type="evidence" value="ECO:0007669"/>
    <property type="project" value="UniProtKB-KW"/>
</dbReference>
<dbReference type="Pfam" id="PF00082">
    <property type="entry name" value="Peptidase_S8"/>
    <property type="match status" value="1"/>
</dbReference>
<dbReference type="Pfam" id="PF05922">
    <property type="entry name" value="Inhibitor_I9"/>
    <property type="match status" value="1"/>
</dbReference>
<dbReference type="PROSITE" id="PS00138">
    <property type="entry name" value="SUBTILASE_SER"/>
    <property type="match status" value="1"/>
</dbReference>
<dbReference type="PANTHER" id="PTHR43806">
    <property type="entry name" value="PEPTIDASE S8"/>
    <property type="match status" value="1"/>
</dbReference>
<dbReference type="SUPFAM" id="SSF54897">
    <property type="entry name" value="Protease propeptides/inhibitors"/>
    <property type="match status" value="1"/>
</dbReference>
<dbReference type="PROSITE" id="PS00136">
    <property type="entry name" value="SUBTILASE_ASP"/>
    <property type="match status" value="1"/>
</dbReference>
<comment type="similarity">
    <text evidence="1 5 6">Belongs to the peptidase S8 family.</text>
</comment>
<dbReference type="InterPro" id="IPR000209">
    <property type="entry name" value="Peptidase_S8/S53_dom"/>
</dbReference>
<keyword evidence="7" id="KW-0732">Signal</keyword>
<evidence type="ECO:0000256" key="1">
    <source>
        <dbReference type="ARBA" id="ARBA00011073"/>
    </source>
</evidence>
<name>A0A9P5YQB3_9AGAR</name>
<keyword evidence="11" id="KW-1185">Reference proteome</keyword>
<dbReference type="PANTHER" id="PTHR43806:SF11">
    <property type="entry name" value="CEREVISIN-RELATED"/>
    <property type="match status" value="1"/>
</dbReference>
<dbReference type="InterPro" id="IPR015500">
    <property type="entry name" value="Peptidase_S8_subtilisin-rel"/>
</dbReference>
<dbReference type="GO" id="GO:0005615">
    <property type="term" value="C:extracellular space"/>
    <property type="evidence" value="ECO:0007669"/>
    <property type="project" value="TreeGrafter"/>
</dbReference>
<dbReference type="Gene3D" id="3.40.50.200">
    <property type="entry name" value="Peptidase S8/S53 domain"/>
    <property type="match status" value="1"/>
</dbReference>
<evidence type="ECO:0000256" key="3">
    <source>
        <dbReference type="ARBA" id="ARBA00022801"/>
    </source>
</evidence>
<reference evidence="10" key="1">
    <citation type="submission" date="2020-11" db="EMBL/GenBank/DDBJ databases">
        <authorList>
            <consortium name="DOE Joint Genome Institute"/>
            <person name="Ahrendt S."/>
            <person name="Riley R."/>
            <person name="Andreopoulos W."/>
            <person name="Labutti K."/>
            <person name="Pangilinan J."/>
            <person name="Ruiz-Duenas F.J."/>
            <person name="Barrasa J.M."/>
            <person name="Sanchez-Garcia M."/>
            <person name="Camarero S."/>
            <person name="Miyauchi S."/>
            <person name="Serrano A."/>
            <person name="Linde D."/>
            <person name="Babiker R."/>
            <person name="Drula E."/>
            <person name="Ayuso-Fernandez I."/>
            <person name="Pacheco R."/>
            <person name="Padilla G."/>
            <person name="Ferreira P."/>
            <person name="Barriuso J."/>
            <person name="Kellner H."/>
            <person name="Castanera R."/>
            <person name="Alfaro M."/>
            <person name="Ramirez L."/>
            <person name="Pisabarro A.G."/>
            <person name="Kuo A."/>
            <person name="Tritt A."/>
            <person name="Lipzen A."/>
            <person name="He G."/>
            <person name="Yan M."/>
            <person name="Ng V."/>
            <person name="Cullen D."/>
            <person name="Martin F."/>
            <person name="Rosso M.-N."/>
            <person name="Henrissat B."/>
            <person name="Hibbett D."/>
            <person name="Martinez A.T."/>
            <person name="Grigoriev I.V."/>
        </authorList>
    </citation>
    <scope>NUCLEOTIDE SEQUENCE</scope>
    <source>
        <strain evidence="10">CIRM-BRFM 674</strain>
    </source>
</reference>
<dbReference type="InterPro" id="IPR050131">
    <property type="entry name" value="Peptidase_S8_subtilisin-like"/>
</dbReference>
<feature type="active site" description="Charge relay system" evidence="5">
    <location>
        <position position="339"/>
    </location>
</feature>